<dbReference type="InterPro" id="IPR036410">
    <property type="entry name" value="HSP_DnaJ_Cys-rich_dom_sf"/>
</dbReference>
<comment type="subcellular location">
    <subcellularLocation>
        <location evidence="14">Endomembrane system</location>
        <topology evidence="14">Lipid-anchor</topology>
    </subcellularLocation>
    <subcellularLocation>
        <location evidence="1">Membrane</location>
        <topology evidence="1">Lipid-anchor</topology>
        <topology evidence="1">GPI-anchor</topology>
    </subcellularLocation>
</comment>
<dbReference type="PANTHER" id="PTHR43096:SF10">
    <property type="entry name" value="CHAPERONE PROTEIN DNAJ A6, CHLOROPLASTIC"/>
    <property type="match status" value="1"/>
</dbReference>
<evidence type="ECO:0000313" key="23">
    <source>
        <dbReference type="Proteomes" id="UP000734854"/>
    </source>
</evidence>
<dbReference type="SUPFAM" id="SSF57938">
    <property type="entry name" value="DnaJ/Hsp40 cysteine-rich domain"/>
    <property type="match status" value="1"/>
</dbReference>
<evidence type="ECO:0000259" key="21">
    <source>
        <dbReference type="PROSITE" id="PS51485"/>
    </source>
</evidence>
<evidence type="ECO:0000256" key="15">
    <source>
        <dbReference type="PROSITE-ProRule" id="PRU00546"/>
    </source>
</evidence>
<feature type="domain" description="CR-type" evidence="20">
    <location>
        <begin position="668"/>
        <end position="749"/>
    </location>
</feature>
<dbReference type="InterPro" id="IPR036869">
    <property type="entry name" value="J_dom_sf"/>
</dbReference>
<dbReference type="HAMAP" id="MF_01152">
    <property type="entry name" value="DnaJ"/>
    <property type="match status" value="1"/>
</dbReference>
<dbReference type="PROSITE" id="PS51485">
    <property type="entry name" value="PHYTOCYANIN"/>
    <property type="match status" value="1"/>
</dbReference>
<dbReference type="Pfam" id="PF00684">
    <property type="entry name" value="DnaJ_CXXCXGXG"/>
    <property type="match status" value="1"/>
</dbReference>
<evidence type="ECO:0000256" key="14">
    <source>
        <dbReference type="ARBA" id="ARBA00037868"/>
    </source>
</evidence>
<dbReference type="FunFam" id="2.60.260.20:FF:000009">
    <property type="entry name" value="Putative Mitochondrial DnaJ chaperone"/>
    <property type="match status" value="1"/>
</dbReference>
<dbReference type="PROSITE" id="PS00636">
    <property type="entry name" value="DNAJ_1"/>
    <property type="match status" value="1"/>
</dbReference>
<dbReference type="GO" id="GO:0009408">
    <property type="term" value="P:response to heat"/>
    <property type="evidence" value="ECO:0007669"/>
    <property type="project" value="InterPro"/>
</dbReference>
<comment type="similarity">
    <text evidence="13">Belongs to the early nodulin-like (ENODL) family.</text>
</comment>
<dbReference type="GO" id="GO:0009055">
    <property type="term" value="F:electron transfer activity"/>
    <property type="evidence" value="ECO:0007669"/>
    <property type="project" value="InterPro"/>
</dbReference>
<dbReference type="InterPro" id="IPR001623">
    <property type="entry name" value="DnaJ_domain"/>
</dbReference>
<accession>A0A8J5FDW4</accession>
<dbReference type="CDD" id="cd06257">
    <property type="entry name" value="DnaJ"/>
    <property type="match status" value="1"/>
</dbReference>
<organism evidence="22 23">
    <name type="scientific">Zingiber officinale</name>
    <name type="common">Ginger</name>
    <name type="synonym">Amomum zingiber</name>
    <dbReference type="NCBI Taxonomy" id="94328"/>
    <lineage>
        <taxon>Eukaryota</taxon>
        <taxon>Viridiplantae</taxon>
        <taxon>Streptophyta</taxon>
        <taxon>Embryophyta</taxon>
        <taxon>Tracheophyta</taxon>
        <taxon>Spermatophyta</taxon>
        <taxon>Magnoliopsida</taxon>
        <taxon>Liliopsida</taxon>
        <taxon>Zingiberales</taxon>
        <taxon>Zingiberaceae</taxon>
        <taxon>Zingiber</taxon>
    </lineage>
</organism>
<dbReference type="InterPro" id="IPR041846">
    <property type="entry name" value="ENL_dom"/>
</dbReference>
<dbReference type="GO" id="GO:0051082">
    <property type="term" value="F:unfolded protein binding"/>
    <property type="evidence" value="ECO:0007669"/>
    <property type="project" value="InterPro"/>
</dbReference>
<evidence type="ECO:0000256" key="2">
    <source>
        <dbReference type="ARBA" id="ARBA00022622"/>
    </source>
</evidence>
<comment type="caution">
    <text evidence="22">The sequence shown here is derived from an EMBL/GenBank/DDBJ whole genome shotgun (WGS) entry which is preliminary data.</text>
</comment>
<evidence type="ECO:0000256" key="5">
    <source>
        <dbReference type="ARBA" id="ARBA00022737"/>
    </source>
</evidence>
<keyword evidence="5" id="KW-0677">Repeat</keyword>
<keyword evidence="8 17" id="KW-0472">Membrane</keyword>
<evidence type="ECO:0000259" key="18">
    <source>
        <dbReference type="PROSITE" id="PS50072"/>
    </source>
</evidence>
<dbReference type="InterPro" id="IPR002939">
    <property type="entry name" value="DnaJ_C"/>
</dbReference>
<keyword evidence="2" id="KW-0336">GPI-anchor</keyword>
<dbReference type="InterPro" id="IPR008971">
    <property type="entry name" value="HSP40/DnaJ_pept-bd"/>
</dbReference>
<keyword evidence="6 15" id="KW-0863">Zinc-finger</keyword>
<dbReference type="PROSITE" id="PS51188">
    <property type="entry name" value="ZF_CR"/>
    <property type="match status" value="1"/>
</dbReference>
<dbReference type="InterPro" id="IPR029000">
    <property type="entry name" value="Cyclophilin-like_dom_sf"/>
</dbReference>
<keyword evidence="12" id="KW-0449">Lipoprotein</keyword>
<dbReference type="PANTHER" id="PTHR43096">
    <property type="entry name" value="DNAJ HOMOLOG 1, MITOCHONDRIAL-RELATED"/>
    <property type="match status" value="1"/>
</dbReference>
<feature type="transmembrane region" description="Helical" evidence="17">
    <location>
        <begin position="536"/>
        <end position="560"/>
    </location>
</feature>
<dbReference type="GO" id="GO:0008270">
    <property type="term" value="F:zinc ion binding"/>
    <property type="evidence" value="ECO:0007669"/>
    <property type="project" value="UniProtKB-KW"/>
</dbReference>
<dbReference type="FunFam" id="2.40.100.10:FF:000037">
    <property type="entry name" value="Peptidyl-prolyl cis-trans isomerase"/>
    <property type="match status" value="1"/>
</dbReference>
<dbReference type="GO" id="GO:0003755">
    <property type="term" value="F:peptidyl-prolyl cis-trans isomerase activity"/>
    <property type="evidence" value="ECO:0007669"/>
    <property type="project" value="InterPro"/>
</dbReference>
<gene>
    <name evidence="22" type="ORF">ZIOFF_053980</name>
</gene>
<dbReference type="PROSITE" id="PS50076">
    <property type="entry name" value="DNAJ_2"/>
    <property type="match status" value="1"/>
</dbReference>
<dbReference type="Gene3D" id="2.40.100.10">
    <property type="entry name" value="Cyclophilin-like"/>
    <property type="match status" value="1"/>
</dbReference>
<evidence type="ECO:0000256" key="9">
    <source>
        <dbReference type="ARBA" id="ARBA00023157"/>
    </source>
</evidence>
<dbReference type="Pfam" id="PF02298">
    <property type="entry name" value="Cu_bind_like"/>
    <property type="match status" value="1"/>
</dbReference>
<keyword evidence="17" id="KW-0812">Transmembrane</keyword>
<feature type="domain" description="J" evidence="19">
    <location>
        <begin position="510"/>
        <end position="607"/>
    </location>
</feature>
<dbReference type="Pfam" id="PF01556">
    <property type="entry name" value="DnaJ_C"/>
    <property type="match status" value="1"/>
</dbReference>
<dbReference type="InterPro" id="IPR003245">
    <property type="entry name" value="Phytocyanin_dom"/>
</dbReference>
<protein>
    <recommendedName>
        <fullName evidence="24">Peptidylprolyl isomerase</fullName>
    </recommendedName>
</protein>
<dbReference type="GO" id="GO:0098552">
    <property type="term" value="C:side of membrane"/>
    <property type="evidence" value="ECO:0007669"/>
    <property type="project" value="UniProtKB-KW"/>
</dbReference>
<dbReference type="Gene3D" id="2.60.40.420">
    <property type="entry name" value="Cupredoxins - blue copper proteins"/>
    <property type="match status" value="1"/>
</dbReference>
<dbReference type="GO" id="GO:0005783">
    <property type="term" value="C:endoplasmic reticulum"/>
    <property type="evidence" value="ECO:0007669"/>
    <property type="project" value="UniProtKB-ARBA"/>
</dbReference>
<dbReference type="GO" id="GO:0005524">
    <property type="term" value="F:ATP binding"/>
    <property type="evidence" value="ECO:0007669"/>
    <property type="project" value="InterPro"/>
</dbReference>
<feature type="domain" description="Phytocyanin" evidence="21">
    <location>
        <begin position="87"/>
        <end position="191"/>
    </location>
</feature>
<evidence type="ECO:0000256" key="7">
    <source>
        <dbReference type="ARBA" id="ARBA00022833"/>
    </source>
</evidence>
<feature type="region of interest" description="Disordered" evidence="16">
    <location>
        <begin position="758"/>
        <end position="777"/>
    </location>
</feature>
<keyword evidence="7 15" id="KW-0862">Zinc</keyword>
<dbReference type="GO" id="GO:0009535">
    <property type="term" value="C:chloroplast thylakoid membrane"/>
    <property type="evidence" value="ECO:0007669"/>
    <property type="project" value="TreeGrafter"/>
</dbReference>
<reference evidence="22 23" key="1">
    <citation type="submission" date="2020-08" db="EMBL/GenBank/DDBJ databases">
        <title>Plant Genome Project.</title>
        <authorList>
            <person name="Zhang R.-G."/>
        </authorList>
    </citation>
    <scope>NUCLEOTIDE SEQUENCE [LARGE SCALE GENOMIC DNA]</scope>
    <source>
        <tissue evidence="22">Rhizome</tissue>
    </source>
</reference>
<feature type="region of interest" description="Disordered" evidence="16">
    <location>
        <begin position="1"/>
        <end position="20"/>
    </location>
</feature>
<dbReference type="EMBL" id="JACMSC010000015">
    <property type="protein sequence ID" value="KAG6485442.1"/>
    <property type="molecule type" value="Genomic_DNA"/>
</dbReference>
<dbReference type="CDD" id="cd10719">
    <property type="entry name" value="DnaJ_zf"/>
    <property type="match status" value="1"/>
</dbReference>
<evidence type="ECO:0000256" key="17">
    <source>
        <dbReference type="SAM" id="Phobius"/>
    </source>
</evidence>
<feature type="zinc finger region" description="CR-type" evidence="15">
    <location>
        <begin position="668"/>
        <end position="749"/>
    </location>
</feature>
<dbReference type="GO" id="GO:0042026">
    <property type="term" value="P:protein refolding"/>
    <property type="evidence" value="ECO:0007669"/>
    <property type="project" value="TreeGrafter"/>
</dbReference>
<name>A0A8J5FDW4_ZINOF</name>
<evidence type="ECO:0000256" key="3">
    <source>
        <dbReference type="ARBA" id="ARBA00022723"/>
    </source>
</evidence>
<evidence type="ECO:0000256" key="11">
    <source>
        <dbReference type="ARBA" id="ARBA00023186"/>
    </source>
</evidence>
<evidence type="ECO:0000259" key="19">
    <source>
        <dbReference type="PROSITE" id="PS50076"/>
    </source>
</evidence>
<dbReference type="AlphaFoldDB" id="A0A8J5FDW4"/>
<dbReference type="CDD" id="cd11019">
    <property type="entry name" value="OsENODL1_like"/>
    <property type="match status" value="1"/>
</dbReference>
<dbReference type="PROSITE" id="PS50072">
    <property type="entry name" value="CSA_PPIASE_2"/>
    <property type="match status" value="1"/>
</dbReference>
<dbReference type="SUPFAM" id="SSF49503">
    <property type="entry name" value="Cupredoxins"/>
    <property type="match status" value="1"/>
</dbReference>
<feature type="domain" description="PPIase cyclophilin-type" evidence="18">
    <location>
        <begin position="287"/>
        <end position="433"/>
    </location>
</feature>
<evidence type="ECO:0000256" key="16">
    <source>
        <dbReference type="SAM" id="MobiDB-lite"/>
    </source>
</evidence>
<dbReference type="Gene3D" id="1.10.287.110">
    <property type="entry name" value="DnaJ domain"/>
    <property type="match status" value="1"/>
</dbReference>
<dbReference type="SUPFAM" id="SSF46565">
    <property type="entry name" value="Chaperone J-domain"/>
    <property type="match status" value="1"/>
</dbReference>
<dbReference type="InterPro" id="IPR001305">
    <property type="entry name" value="HSP_DnaJ_Cys-rich_dom"/>
</dbReference>
<dbReference type="FunFam" id="2.10.230.10:FF:000002">
    <property type="entry name" value="Molecular chaperone DnaJ"/>
    <property type="match status" value="1"/>
</dbReference>
<evidence type="ECO:0000256" key="13">
    <source>
        <dbReference type="ARBA" id="ARBA00035011"/>
    </source>
</evidence>
<dbReference type="Gene3D" id="2.10.230.10">
    <property type="entry name" value="Heat shock protein DnaJ, cysteine-rich domain"/>
    <property type="match status" value="1"/>
</dbReference>
<dbReference type="SUPFAM" id="SSF50891">
    <property type="entry name" value="Cyclophilin-like"/>
    <property type="match status" value="1"/>
</dbReference>
<evidence type="ECO:0000259" key="20">
    <source>
        <dbReference type="PROSITE" id="PS51188"/>
    </source>
</evidence>
<dbReference type="Proteomes" id="UP000734854">
    <property type="component" value="Unassembled WGS sequence"/>
</dbReference>
<evidence type="ECO:0000313" key="22">
    <source>
        <dbReference type="EMBL" id="KAG6485442.1"/>
    </source>
</evidence>
<dbReference type="Pfam" id="PF00160">
    <property type="entry name" value="Pro_isomerase"/>
    <property type="match status" value="1"/>
</dbReference>
<dbReference type="InterPro" id="IPR012724">
    <property type="entry name" value="DnaJ"/>
</dbReference>
<sequence>MNSTVAAVARPNRNPTSGFPSSFQRLLSSSPLAINFRRRRHRRPQLNSTCSFHFSHTLSADCELSSMASSLILSIALLLAITSSEAKEFLVGGADNAWQIPPNTTDSLNQWAEKNRFQVGDSLVWKYDPAKDSVLEVTREAYLSCDRSRPLAEHKEGASTVELRRSGAYYFISGAAGACEEGQRLIVVVMSDRHSLRARLASPAPAPSEYEGPAVAPTSGAGKRGGAIAAAAAMVGLSGAADTASLPDQPLPSIVTDRVFFDFGFCPSYLRSDRPLGFDLAACPDTEPLGRVVFGLYGKILPQTVANFKTACASATYRGTLVHKILQGQFFVAGRQGRKEKGEVRPPTGLLRNMETVDPKAFQLKHSRPGTLSLCLSENDDDEAVKLEPDYHNLEFLVTTGPGPCPQLDNENIVFGTVLEGMDVITNIASIPTYKPAERIRQFNDFAQFLGDERAQIARTIISLTSRNCLSSSRASFLGQISSSALYNSSPHLNTRRNRRAEIVVRAESDFYSILGVSRNASKSEIKSGKYTSYELYFTFLVDISAILVAFVLIGLLPLLPNRKAIFRGRFLNRILESGAEQKFKEISNAYEVLADNEKKSLYDKYGEAGLKGADMGMGDFNNPFDLFESLFEGMGGMGGTRGARNRPMQGDDEGYNLVLNFKDAIFGVEKDIEVTRLESCGTCNGSGAKPGTKTRKCRTCGGQGQVVSSARTPLGVFQQVMTCSTCDGTGEYSTPCSTCNGDGCVRKTKKISLKVPPGVDSGSRLRVRSEGNAGRRGGPPGDLYVFIEVRSDPVLKREGTNILYDCKVSYIDAILGTTMNVPTVDGSIDLKIPAGTQPGSTLVMAKKGVPYLGKQNNRGDQLVRVQVEIPKRLSSEERKLIEELADLNKSKTANSRR</sequence>
<keyword evidence="3 15" id="KW-0479">Metal-binding</keyword>
<dbReference type="SUPFAM" id="SSF49493">
    <property type="entry name" value="HSP40/DnaJ peptide-binding domain"/>
    <property type="match status" value="2"/>
</dbReference>
<proteinExistence type="inferred from homology"/>
<dbReference type="PRINTS" id="PR00625">
    <property type="entry name" value="JDOMAIN"/>
</dbReference>
<evidence type="ECO:0000256" key="4">
    <source>
        <dbReference type="ARBA" id="ARBA00022729"/>
    </source>
</evidence>
<dbReference type="GO" id="GO:0031072">
    <property type="term" value="F:heat shock protein binding"/>
    <property type="evidence" value="ECO:0007669"/>
    <property type="project" value="InterPro"/>
</dbReference>
<keyword evidence="23" id="KW-1185">Reference proteome</keyword>
<dbReference type="InterPro" id="IPR018253">
    <property type="entry name" value="DnaJ_domain_CS"/>
</dbReference>
<dbReference type="FunFam" id="2.60.40.420:FF:000010">
    <property type="entry name" value="Early nodulin-like protein 1"/>
    <property type="match status" value="1"/>
</dbReference>
<keyword evidence="4" id="KW-0732">Signal</keyword>
<keyword evidence="10" id="KW-0325">Glycoprotein</keyword>
<evidence type="ECO:0000256" key="1">
    <source>
        <dbReference type="ARBA" id="ARBA00004589"/>
    </source>
</evidence>
<dbReference type="CDD" id="cd10747">
    <property type="entry name" value="DnaJ_C"/>
    <property type="match status" value="1"/>
</dbReference>
<evidence type="ECO:0000256" key="12">
    <source>
        <dbReference type="ARBA" id="ARBA00023288"/>
    </source>
</evidence>
<keyword evidence="11" id="KW-0143">Chaperone</keyword>
<dbReference type="FunFam" id="2.60.260.20:FF:000005">
    <property type="entry name" value="Chaperone protein dnaJ 1, mitochondrial"/>
    <property type="match status" value="1"/>
</dbReference>
<evidence type="ECO:0000256" key="8">
    <source>
        <dbReference type="ARBA" id="ARBA00023136"/>
    </source>
</evidence>
<evidence type="ECO:0000256" key="6">
    <source>
        <dbReference type="ARBA" id="ARBA00022771"/>
    </source>
</evidence>
<dbReference type="Gene3D" id="2.60.260.20">
    <property type="entry name" value="Urease metallochaperone UreE, N-terminal domain"/>
    <property type="match status" value="2"/>
</dbReference>
<evidence type="ECO:0000256" key="10">
    <source>
        <dbReference type="ARBA" id="ARBA00023180"/>
    </source>
</evidence>
<keyword evidence="9" id="KW-1015">Disulfide bond</keyword>
<dbReference type="InterPro" id="IPR002130">
    <property type="entry name" value="Cyclophilin-type_PPIase_dom"/>
</dbReference>
<dbReference type="PRINTS" id="PR00153">
    <property type="entry name" value="CSAPPISMRASE"/>
</dbReference>
<keyword evidence="17" id="KW-1133">Transmembrane helix</keyword>
<evidence type="ECO:0008006" key="24">
    <source>
        <dbReference type="Google" id="ProtNLM"/>
    </source>
</evidence>
<dbReference type="InterPro" id="IPR008972">
    <property type="entry name" value="Cupredoxin"/>
</dbReference>